<keyword evidence="3" id="KW-0238">DNA-binding</keyword>
<keyword evidence="8" id="KW-1185">Reference proteome</keyword>
<evidence type="ECO:0000256" key="2">
    <source>
        <dbReference type="ARBA" id="ARBA00023015"/>
    </source>
</evidence>
<dbReference type="Pfam" id="PF02362">
    <property type="entry name" value="B3"/>
    <property type="match status" value="1"/>
</dbReference>
<keyword evidence="5" id="KW-0539">Nucleus</keyword>
<reference evidence="7" key="1">
    <citation type="submission" date="2023-05" db="EMBL/GenBank/DDBJ databases">
        <title>Nepenthes gracilis genome sequencing.</title>
        <authorList>
            <person name="Fukushima K."/>
        </authorList>
    </citation>
    <scope>NUCLEOTIDE SEQUENCE</scope>
    <source>
        <strain evidence="7">SING2019-196</strain>
    </source>
</reference>
<dbReference type="InterPro" id="IPR003340">
    <property type="entry name" value="B3_DNA-bd"/>
</dbReference>
<comment type="subcellular location">
    <subcellularLocation>
        <location evidence="1">Nucleus</location>
    </subcellularLocation>
</comment>
<dbReference type="GO" id="GO:0005634">
    <property type="term" value="C:nucleus"/>
    <property type="evidence" value="ECO:0007669"/>
    <property type="project" value="UniProtKB-SubCell"/>
</dbReference>
<evidence type="ECO:0000256" key="4">
    <source>
        <dbReference type="ARBA" id="ARBA00023163"/>
    </source>
</evidence>
<dbReference type="AlphaFoldDB" id="A0AAD3SAL3"/>
<organism evidence="7 8">
    <name type="scientific">Nepenthes gracilis</name>
    <name type="common">Slender pitcher plant</name>
    <dbReference type="NCBI Taxonomy" id="150966"/>
    <lineage>
        <taxon>Eukaryota</taxon>
        <taxon>Viridiplantae</taxon>
        <taxon>Streptophyta</taxon>
        <taxon>Embryophyta</taxon>
        <taxon>Tracheophyta</taxon>
        <taxon>Spermatophyta</taxon>
        <taxon>Magnoliopsida</taxon>
        <taxon>eudicotyledons</taxon>
        <taxon>Gunneridae</taxon>
        <taxon>Pentapetalae</taxon>
        <taxon>Caryophyllales</taxon>
        <taxon>Nepenthaceae</taxon>
        <taxon>Nepenthes</taxon>
    </lineage>
</organism>
<keyword evidence="2" id="KW-0805">Transcription regulation</keyword>
<dbReference type="InterPro" id="IPR015300">
    <property type="entry name" value="DNA-bd_pseudobarrel_sf"/>
</dbReference>
<dbReference type="Proteomes" id="UP001279734">
    <property type="component" value="Unassembled WGS sequence"/>
</dbReference>
<feature type="domain" description="TF-B3" evidence="6">
    <location>
        <begin position="53"/>
        <end position="124"/>
    </location>
</feature>
<protein>
    <recommendedName>
        <fullName evidence="6">TF-B3 domain-containing protein</fullName>
    </recommendedName>
</protein>
<evidence type="ECO:0000256" key="5">
    <source>
        <dbReference type="ARBA" id="ARBA00023242"/>
    </source>
</evidence>
<dbReference type="GO" id="GO:0003677">
    <property type="term" value="F:DNA binding"/>
    <property type="evidence" value="ECO:0007669"/>
    <property type="project" value="UniProtKB-KW"/>
</dbReference>
<comment type="caution">
    <text evidence="7">The sequence shown here is derived from an EMBL/GenBank/DDBJ whole genome shotgun (WGS) entry which is preliminary data.</text>
</comment>
<accession>A0AAD3SAL3</accession>
<evidence type="ECO:0000259" key="6">
    <source>
        <dbReference type="Pfam" id="PF02362"/>
    </source>
</evidence>
<evidence type="ECO:0000256" key="1">
    <source>
        <dbReference type="ARBA" id="ARBA00004123"/>
    </source>
</evidence>
<dbReference type="Gene3D" id="2.40.330.10">
    <property type="entry name" value="DNA-binding pseudobarrel domain"/>
    <property type="match status" value="1"/>
</dbReference>
<keyword evidence="4" id="KW-0804">Transcription</keyword>
<sequence length="140" mass="16197">MEVKQEAKVEDVSMQRTHTCKQDYLETGSCGQTHLSSNNRQFVKTFDQAHPYSVRIPAWFLSQQGIIKCPKKILLRSENGAVQLVESFLMKDGRLDLRHGWKDFCLKNKVMHGDLCKFEILLDRGGMIKDIFVQISHKKD</sequence>
<proteinExistence type="predicted"/>
<gene>
    <name evidence="7" type="ORF">Nepgr_009016</name>
</gene>
<dbReference type="CDD" id="cd10017">
    <property type="entry name" value="B3_DNA"/>
    <property type="match status" value="1"/>
</dbReference>
<evidence type="ECO:0000313" key="8">
    <source>
        <dbReference type="Proteomes" id="UP001279734"/>
    </source>
</evidence>
<evidence type="ECO:0000256" key="3">
    <source>
        <dbReference type="ARBA" id="ARBA00023125"/>
    </source>
</evidence>
<evidence type="ECO:0000313" key="7">
    <source>
        <dbReference type="EMBL" id="GMH07176.1"/>
    </source>
</evidence>
<name>A0AAD3SAL3_NEPGR</name>
<dbReference type="EMBL" id="BSYO01000007">
    <property type="protein sequence ID" value="GMH07176.1"/>
    <property type="molecule type" value="Genomic_DNA"/>
</dbReference>
<dbReference type="SUPFAM" id="SSF101936">
    <property type="entry name" value="DNA-binding pseudobarrel domain"/>
    <property type="match status" value="1"/>
</dbReference>